<name>A0A7R8YX86_HERIL</name>
<dbReference type="FunCoup" id="A0A7R8YX86">
    <property type="interactions" value="1687"/>
</dbReference>
<dbReference type="InParanoid" id="A0A7R8YX86"/>
<keyword evidence="4" id="KW-1185">Reference proteome</keyword>
<feature type="region of interest" description="Disordered" evidence="1">
    <location>
        <begin position="1"/>
        <end position="65"/>
    </location>
</feature>
<dbReference type="InterPro" id="IPR039905">
    <property type="entry name" value="CD2BP2/Lin1"/>
</dbReference>
<dbReference type="GO" id="GO:0005682">
    <property type="term" value="C:U5 snRNP"/>
    <property type="evidence" value="ECO:0007669"/>
    <property type="project" value="InterPro"/>
</dbReference>
<dbReference type="SUPFAM" id="SSF55277">
    <property type="entry name" value="GYF domain"/>
    <property type="match status" value="1"/>
</dbReference>
<dbReference type="PANTHER" id="PTHR13138:SF3">
    <property type="entry name" value="CD2 ANTIGEN CYTOPLASMIC TAIL-BINDING PROTEIN 2"/>
    <property type="match status" value="1"/>
</dbReference>
<gene>
    <name evidence="3" type="ORF">HERILL_LOCUS11741</name>
</gene>
<feature type="domain" description="GYF" evidence="2">
    <location>
        <begin position="281"/>
        <end position="337"/>
    </location>
</feature>
<feature type="region of interest" description="Disordered" evidence="1">
    <location>
        <begin position="250"/>
        <end position="280"/>
    </location>
</feature>
<dbReference type="PANTHER" id="PTHR13138">
    <property type="entry name" value="PROTEIN LIN1"/>
    <property type="match status" value="1"/>
</dbReference>
<dbReference type="InterPro" id="IPR003169">
    <property type="entry name" value="GYF"/>
</dbReference>
<dbReference type="SMART" id="SM00444">
    <property type="entry name" value="GYF"/>
    <property type="match status" value="1"/>
</dbReference>
<dbReference type="Proteomes" id="UP000594454">
    <property type="component" value="Chromosome 4"/>
</dbReference>
<feature type="compositionally biased region" description="Basic and acidic residues" evidence="1">
    <location>
        <begin position="250"/>
        <end position="271"/>
    </location>
</feature>
<reference evidence="3 4" key="1">
    <citation type="submission" date="2020-11" db="EMBL/GenBank/DDBJ databases">
        <authorList>
            <person name="Wallbank WR R."/>
            <person name="Pardo Diaz C."/>
            <person name="Kozak K."/>
            <person name="Martin S."/>
            <person name="Jiggins C."/>
            <person name="Moest M."/>
            <person name="Warren A I."/>
            <person name="Generalovic N T."/>
            <person name="Byers J.R.P. K."/>
            <person name="Montejo-Kovacevich G."/>
            <person name="Yen C E."/>
        </authorList>
    </citation>
    <scope>NUCLEOTIDE SEQUENCE [LARGE SCALE GENOMIC DNA]</scope>
</reference>
<evidence type="ECO:0000256" key="1">
    <source>
        <dbReference type="SAM" id="MobiDB-lite"/>
    </source>
</evidence>
<protein>
    <recommendedName>
        <fullName evidence="2">GYF domain-containing protein</fullName>
    </recommendedName>
</protein>
<dbReference type="PROSITE" id="PS50829">
    <property type="entry name" value="GYF"/>
    <property type="match status" value="1"/>
</dbReference>
<dbReference type="AlphaFoldDB" id="A0A7R8YX86"/>
<dbReference type="InterPro" id="IPR035445">
    <property type="entry name" value="GYF-like_dom_sf"/>
</dbReference>
<dbReference type="Pfam" id="PF02213">
    <property type="entry name" value="GYF"/>
    <property type="match status" value="1"/>
</dbReference>
<evidence type="ECO:0000259" key="2">
    <source>
        <dbReference type="PROSITE" id="PS50829"/>
    </source>
</evidence>
<dbReference type="OrthoDB" id="331341at2759"/>
<proteinExistence type="predicted"/>
<dbReference type="CDD" id="cd00072">
    <property type="entry name" value="GYF"/>
    <property type="match status" value="1"/>
</dbReference>
<dbReference type="Gene3D" id="3.30.1490.40">
    <property type="match status" value="1"/>
</dbReference>
<dbReference type="EMBL" id="LR899012">
    <property type="protein sequence ID" value="CAD7089168.1"/>
    <property type="molecule type" value="Genomic_DNA"/>
</dbReference>
<dbReference type="OMA" id="GENTNFY"/>
<organism evidence="3 4">
    <name type="scientific">Hermetia illucens</name>
    <name type="common">Black soldier fly</name>
    <dbReference type="NCBI Taxonomy" id="343691"/>
    <lineage>
        <taxon>Eukaryota</taxon>
        <taxon>Metazoa</taxon>
        <taxon>Ecdysozoa</taxon>
        <taxon>Arthropoda</taxon>
        <taxon>Hexapoda</taxon>
        <taxon>Insecta</taxon>
        <taxon>Pterygota</taxon>
        <taxon>Neoptera</taxon>
        <taxon>Endopterygota</taxon>
        <taxon>Diptera</taxon>
        <taxon>Brachycera</taxon>
        <taxon>Stratiomyomorpha</taxon>
        <taxon>Stratiomyidae</taxon>
        <taxon>Hermetiinae</taxon>
        <taxon>Hermetia</taxon>
    </lineage>
</organism>
<feature type="compositionally biased region" description="Acidic residues" evidence="1">
    <location>
        <begin position="32"/>
        <end position="42"/>
    </location>
</feature>
<sequence>MAKRAAEAFEDDFMEDSKRAKPQSSKKHTLDSDEEDSGEDDERYNIMNENDIEGEEEGISGMDGEVKITPFNMKEELEEGHFDREGHFQWNKDKEIKDNWLDNIDWVKVKTDKKYIEKTNRGLADSSDSEGDEPGKRFNEVETYKQIIELMRPGETVKKTLLRLGGATAKLSSAERWKRKKAGIVDENAALVTKLTELTNNILTELGNMDVYQETYEQIQSKINRKSKNAGASSSNADQELDMYADDFETKEQSKLGSKSEDTKVEEKEDSKEEEEEEEKVLRWEYKWKDSDTEIHGPHTTEQMLNWSNDGHFKDGVVVRKVGEDTKFYSSNRIDFDLYL</sequence>
<evidence type="ECO:0000313" key="4">
    <source>
        <dbReference type="Proteomes" id="UP000594454"/>
    </source>
</evidence>
<accession>A0A7R8YX86</accession>
<evidence type="ECO:0000313" key="3">
    <source>
        <dbReference type="EMBL" id="CAD7089168.1"/>
    </source>
</evidence>
<dbReference type="FunFam" id="3.30.1490.40:FF:000005">
    <property type="entry name" value="CD2 antigen cytoplasmic tail-binding protein 2"/>
    <property type="match status" value="1"/>
</dbReference>